<organism evidence="4 5">
    <name type="scientific">Podila minutissima</name>
    <dbReference type="NCBI Taxonomy" id="64525"/>
    <lineage>
        <taxon>Eukaryota</taxon>
        <taxon>Fungi</taxon>
        <taxon>Fungi incertae sedis</taxon>
        <taxon>Mucoromycota</taxon>
        <taxon>Mortierellomycotina</taxon>
        <taxon>Mortierellomycetes</taxon>
        <taxon>Mortierellales</taxon>
        <taxon>Mortierellaceae</taxon>
        <taxon>Podila</taxon>
    </lineage>
</organism>
<feature type="region of interest" description="Disordered" evidence="3">
    <location>
        <begin position="268"/>
        <end position="309"/>
    </location>
</feature>
<evidence type="ECO:0000313" key="5">
    <source>
        <dbReference type="Proteomes" id="UP000696485"/>
    </source>
</evidence>
<feature type="region of interest" description="Disordered" evidence="3">
    <location>
        <begin position="1437"/>
        <end position="1460"/>
    </location>
</feature>
<sequence length="1460" mass="166063">MRNNLRIAMGNSTTFMQLDTKTNGDLRQEQSLEHGLSKLFGGIREALIGNDHHETPDNTNLWDQSTVEETRGPFDGHLGQPVEEDRSHMKDANTKSDENSTGVQDEAVIPFGEAVESKFLPQTLPYENHSFLPPPVHSPPTSAQDQPLDHQVALHTGHPLAAQQESQVSDSQVSDSQVSDSQVSDSQVSNQFVARGATPDILRRQHSPISQRSSSPSVLDKNVLLRKQSVVSAILAEQQASSSSTLRANPDTKGKLLEKARGLLEKRQRISGQQPHQQSGSPGKSLSSPSQPSFNVGLRRESEVSQDSASLATNSHVLYNGRPSLDSTRSSMEFNAVPRNGHHIPSVSSPLLSNTMPHVTQEHPSFSPPTRSLSAFQKPDFESIQRIAEENESMKKQIQFLSAELDLSRRDAQASLLATQEELHKEISLLQSTMKQAEERNAEQRTSESRNLLELENANRQLSLDLHEARRFNEKHSEHSHSAQVELLKQQNHLLIQQLTDVQGQLEAQQQRTSDNERIAELEIDNEDLRSELELAQRQIREQMQKVPASPVPISITLDGTSYTPEQLTKEAEGLRRQLKGQRADIKQMQDLVKRAENEKRDLQAKIEQLEHSLASSERLRKEEKSHALMKDEAFKDIQARLAESFELEKAQYIDEEALKLAKLEYKYGLLEDELQQVKDEVAAREVERGQLEHQAATISMAEHHSTLQSLESLNKSLQNKLETSLATAAGYETKTLELESELAESRTNEMRSKETVTVLEHRVEQAQKDLHLARQELEQYRKQLDQTMSEHSQQDYETAMRTLEEALKREVDLKRALEQASESIKDSVMNHGSRAVVEQEGVHLSQFEYDRLTEQSSKWQEECFAAQEEMMQLGDQLRRMEMQLLAARMEIEQLAVSESTGLVDKDNHRVQELTEELEQTRVQLERLRHQNSDYAARLEIAALDSQSELQDSLDTMRAQLEQETEALSKTQRMLQEKQREVEDLSIDLDSAMYSRQTSEKEIQGLKAQLEESQVPVDDGSRDRVLLLEQQLEEAAGWQQVLEAQLSTRENDLRSQLQNVRRENHDLESRIEMQDKELSQQTDTIRNGQSRVQELETMLSDALHEQASIAEKAQALEGHVRALQDETGLQRRTATEAQDRVSLVVDVYSRILGSTVLEDPETLLGNLTVDSQSVESIKKVAKRLYELRQSELDSRTRVEALMEELQSLQSQGTLVSEVSREPSTEQGDKAEVRELKSKLARMEHGLVKLQQFLQEFQDEKKRAVLELQQKLEESDAEVERVRSQLATAQAMLLSRPSDQGTPLHAAIQPDIVTSRPLPVAGAKEASPIPAAHHSVQMSEHETFKGTERIHHEAILALKPLQQQNAELEKTLLDLKHRYERSQKENDHLLSQLEEENQRLRSKSEHMSPDMSTEHLERIRELDLQLIELQRQLKTAQREREFTRQDMRSLKAELTRYRAKS</sequence>
<evidence type="ECO:0000313" key="4">
    <source>
        <dbReference type="EMBL" id="KAF9338077.1"/>
    </source>
</evidence>
<feature type="compositionally biased region" description="Basic and acidic residues" evidence="3">
    <location>
        <begin position="436"/>
        <end position="453"/>
    </location>
</feature>
<evidence type="ECO:0000256" key="1">
    <source>
        <dbReference type="ARBA" id="ARBA00023054"/>
    </source>
</evidence>
<feature type="coiled-coil region" evidence="2">
    <location>
        <begin position="757"/>
        <end position="824"/>
    </location>
</feature>
<feature type="coiled-coil region" evidence="2">
    <location>
        <begin position="904"/>
        <end position="988"/>
    </location>
</feature>
<feature type="coiled-coil region" evidence="2">
    <location>
        <begin position="572"/>
        <end position="627"/>
    </location>
</feature>
<dbReference type="PANTHER" id="PTHR32083">
    <property type="entry name" value="CILIA AND FLAGELLA-ASSOCIATED PROTEIN 58-RELATED"/>
    <property type="match status" value="1"/>
</dbReference>
<gene>
    <name evidence="4" type="ORF">BG006_000066</name>
</gene>
<feature type="region of interest" description="Disordered" evidence="3">
    <location>
        <begin position="162"/>
        <end position="220"/>
    </location>
</feature>
<feature type="region of interest" description="Disordered" evidence="3">
    <location>
        <begin position="435"/>
        <end position="454"/>
    </location>
</feature>
<comment type="caution">
    <text evidence="4">The sequence shown here is derived from an EMBL/GenBank/DDBJ whole genome shotgun (WGS) entry which is preliminary data.</text>
</comment>
<reference evidence="4" key="1">
    <citation type="journal article" date="2020" name="Fungal Divers.">
        <title>Resolving the Mortierellaceae phylogeny through synthesis of multi-gene phylogenetics and phylogenomics.</title>
        <authorList>
            <person name="Vandepol N."/>
            <person name="Liber J."/>
            <person name="Desiro A."/>
            <person name="Na H."/>
            <person name="Kennedy M."/>
            <person name="Barry K."/>
            <person name="Grigoriev I.V."/>
            <person name="Miller A.N."/>
            <person name="O'Donnell K."/>
            <person name="Stajich J.E."/>
            <person name="Bonito G."/>
        </authorList>
    </citation>
    <scope>NUCLEOTIDE SEQUENCE</scope>
    <source>
        <strain evidence="4">NVP1</strain>
    </source>
</reference>
<evidence type="ECO:0000256" key="2">
    <source>
        <dbReference type="SAM" id="Coils"/>
    </source>
</evidence>
<protein>
    <submittedName>
        <fullName evidence="4">Uncharacterized protein</fullName>
    </submittedName>
</protein>
<feature type="compositionally biased region" description="Low complexity" evidence="3">
    <location>
        <begin position="207"/>
        <end position="217"/>
    </location>
</feature>
<accession>A0A9P5SU74</accession>
<feature type="coiled-coil region" evidence="2">
    <location>
        <begin position="512"/>
        <end position="546"/>
    </location>
</feature>
<feature type="coiled-coil region" evidence="2">
    <location>
        <begin position="1043"/>
        <end position="1077"/>
    </location>
</feature>
<dbReference type="Proteomes" id="UP000696485">
    <property type="component" value="Unassembled WGS sequence"/>
</dbReference>
<dbReference type="EMBL" id="JAAAUY010000010">
    <property type="protein sequence ID" value="KAF9338077.1"/>
    <property type="molecule type" value="Genomic_DNA"/>
</dbReference>
<proteinExistence type="predicted"/>
<feature type="compositionally biased region" description="Basic and acidic residues" evidence="3">
    <location>
        <begin position="83"/>
        <end position="98"/>
    </location>
</feature>
<feature type="compositionally biased region" description="Basic and acidic residues" evidence="3">
    <location>
        <begin position="1395"/>
        <end position="1411"/>
    </location>
</feature>
<keyword evidence="5" id="KW-1185">Reference proteome</keyword>
<name>A0A9P5SU74_9FUNG</name>
<evidence type="ECO:0000256" key="3">
    <source>
        <dbReference type="SAM" id="MobiDB-lite"/>
    </source>
</evidence>
<feature type="compositionally biased region" description="Low complexity" evidence="3">
    <location>
        <begin position="271"/>
        <end position="293"/>
    </location>
</feature>
<feature type="region of interest" description="Disordered" evidence="3">
    <location>
        <begin position="71"/>
        <end position="103"/>
    </location>
</feature>
<feature type="compositionally biased region" description="Low complexity" evidence="3">
    <location>
        <begin position="166"/>
        <end position="189"/>
    </location>
</feature>
<feature type="coiled-coil region" evidence="2">
    <location>
        <begin position="1253"/>
        <end position="1291"/>
    </location>
</feature>
<keyword evidence="1 2" id="KW-0175">Coiled coil</keyword>
<feature type="coiled-coil region" evidence="2">
    <location>
        <begin position="661"/>
        <end position="728"/>
    </location>
</feature>
<feature type="region of interest" description="Disordered" evidence="3">
    <location>
        <begin position="1382"/>
        <end position="1411"/>
    </location>
</feature>